<dbReference type="InterPro" id="IPR011990">
    <property type="entry name" value="TPR-like_helical_dom_sf"/>
</dbReference>
<gene>
    <name evidence="1" type="ORF">METZ01_LOCUS396327</name>
</gene>
<dbReference type="SMART" id="SM00028">
    <property type="entry name" value="TPR"/>
    <property type="match status" value="2"/>
</dbReference>
<dbReference type="PROSITE" id="PS50293">
    <property type="entry name" value="TPR_REGION"/>
    <property type="match status" value="1"/>
</dbReference>
<dbReference type="EMBL" id="UINC01150433">
    <property type="protein sequence ID" value="SVD43473.1"/>
    <property type="molecule type" value="Genomic_DNA"/>
</dbReference>
<organism evidence="1">
    <name type="scientific">marine metagenome</name>
    <dbReference type="NCBI Taxonomy" id="408172"/>
    <lineage>
        <taxon>unclassified sequences</taxon>
        <taxon>metagenomes</taxon>
        <taxon>ecological metagenomes</taxon>
    </lineage>
</organism>
<proteinExistence type="predicted"/>
<feature type="non-terminal residue" evidence="1">
    <location>
        <position position="114"/>
    </location>
</feature>
<dbReference type="AlphaFoldDB" id="A0A382VAF2"/>
<dbReference type="Pfam" id="PF13414">
    <property type="entry name" value="TPR_11"/>
    <property type="match status" value="1"/>
</dbReference>
<evidence type="ECO:0000313" key="1">
    <source>
        <dbReference type="EMBL" id="SVD43473.1"/>
    </source>
</evidence>
<dbReference type="InterPro" id="IPR019734">
    <property type="entry name" value="TPR_rpt"/>
</dbReference>
<sequence length="114" mass="13088">MPAAQIFKFVYIILVFNLCISPSVAHAEKPNPDVYRSNIQELKKNLQSHPNDPNLHFNLANNYWKLGQYKKSIKHYKETLKVQPFDAEAHTGIGFAYGKIGQTNNAIHHYHKAL</sequence>
<dbReference type="SUPFAM" id="SSF48452">
    <property type="entry name" value="TPR-like"/>
    <property type="match status" value="1"/>
</dbReference>
<protein>
    <submittedName>
        <fullName evidence="1">Uncharacterized protein</fullName>
    </submittedName>
</protein>
<reference evidence="1" key="1">
    <citation type="submission" date="2018-05" db="EMBL/GenBank/DDBJ databases">
        <authorList>
            <person name="Lanie J.A."/>
            <person name="Ng W.-L."/>
            <person name="Kazmierczak K.M."/>
            <person name="Andrzejewski T.M."/>
            <person name="Davidsen T.M."/>
            <person name="Wayne K.J."/>
            <person name="Tettelin H."/>
            <person name="Glass J.I."/>
            <person name="Rusch D."/>
            <person name="Podicherti R."/>
            <person name="Tsui H.-C.T."/>
            <person name="Winkler M.E."/>
        </authorList>
    </citation>
    <scope>NUCLEOTIDE SEQUENCE</scope>
</reference>
<accession>A0A382VAF2</accession>
<dbReference type="PROSITE" id="PS50005">
    <property type="entry name" value="TPR"/>
    <property type="match status" value="1"/>
</dbReference>
<name>A0A382VAF2_9ZZZZ</name>
<dbReference type="Gene3D" id="1.25.40.10">
    <property type="entry name" value="Tetratricopeptide repeat domain"/>
    <property type="match status" value="1"/>
</dbReference>